<dbReference type="RefSeq" id="WP_341673845.1">
    <property type="nucleotide sequence ID" value="NZ_JBBYHV010000002.1"/>
</dbReference>
<keyword evidence="1" id="KW-0732">Signal</keyword>
<feature type="chain" id="PRO_5045964310" evidence="1">
    <location>
        <begin position="28"/>
        <end position="91"/>
    </location>
</feature>
<evidence type="ECO:0000256" key="1">
    <source>
        <dbReference type="SAM" id="SignalP"/>
    </source>
</evidence>
<proteinExistence type="predicted"/>
<keyword evidence="3" id="KW-1185">Reference proteome</keyword>
<organism evidence="2 3">
    <name type="scientific">Aurantiacibacter gilvus</name>
    <dbReference type="NCBI Taxonomy" id="3139141"/>
    <lineage>
        <taxon>Bacteria</taxon>
        <taxon>Pseudomonadati</taxon>
        <taxon>Pseudomonadota</taxon>
        <taxon>Alphaproteobacteria</taxon>
        <taxon>Sphingomonadales</taxon>
        <taxon>Erythrobacteraceae</taxon>
        <taxon>Aurantiacibacter</taxon>
    </lineage>
</organism>
<evidence type="ECO:0000313" key="3">
    <source>
        <dbReference type="Proteomes" id="UP001497045"/>
    </source>
</evidence>
<dbReference type="EMBL" id="JBBYHV010000002">
    <property type="protein sequence ID" value="MEL1251286.1"/>
    <property type="molecule type" value="Genomic_DNA"/>
</dbReference>
<accession>A0ABU9IFW1</accession>
<gene>
    <name evidence="2" type="ORF">AAEO60_11445</name>
</gene>
<feature type="signal peptide" evidence="1">
    <location>
        <begin position="1"/>
        <end position="27"/>
    </location>
</feature>
<dbReference type="Proteomes" id="UP001497045">
    <property type="component" value="Unassembled WGS sequence"/>
</dbReference>
<protein>
    <submittedName>
        <fullName evidence="2">Uncharacterized protein</fullName>
    </submittedName>
</protein>
<reference evidence="2 3" key="1">
    <citation type="submission" date="2024-04" db="EMBL/GenBank/DDBJ databases">
        <title>Aurantiacibacter sp. DGU6 16S ribosomal RNA gene Genome sequencing and assembly.</title>
        <authorList>
            <person name="Park S."/>
        </authorList>
    </citation>
    <scope>NUCLEOTIDE SEQUENCE [LARGE SCALE GENOMIC DNA]</scope>
    <source>
        <strain evidence="2 3">DGU6</strain>
    </source>
</reference>
<dbReference type="PROSITE" id="PS51257">
    <property type="entry name" value="PROKAR_LIPOPROTEIN"/>
    <property type="match status" value="1"/>
</dbReference>
<sequence>MKKLTAYAAAVVLAASCNVALPTAASAAANDEVQVCRLLVELQFFDSHGACMSQLRTNAPRTCRQLRDYDALDFFNFRNVGDCVSAFRAAT</sequence>
<evidence type="ECO:0000313" key="2">
    <source>
        <dbReference type="EMBL" id="MEL1251286.1"/>
    </source>
</evidence>
<comment type="caution">
    <text evidence="2">The sequence shown here is derived from an EMBL/GenBank/DDBJ whole genome shotgun (WGS) entry which is preliminary data.</text>
</comment>
<name>A0ABU9IFW1_9SPHN</name>